<reference evidence="2" key="1">
    <citation type="submission" date="2020-06" db="EMBL/GenBank/DDBJ databases">
        <authorList>
            <person name="Onetto C."/>
        </authorList>
    </citation>
    <scope>NUCLEOTIDE SEQUENCE</scope>
</reference>
<accession>A0A9N8JZI9</accession>
<keyword evidence="1" id="KW-1133">Transmembrane helix</keyword>
<keyword evidence="3" id="KW-1185">Reference proteome</keyword>
<name>A0A9N8JZI9_9PEZI</name>
<evidence type="ECO:0000313" key="2">
    <source>
        <dbReference type="EMBL" id="CAD0097747.1"/>
    </source>
</evidence>
<keyword evidence="1" id="KW-0812">Transmembrane</keyword>
<gene>
    <name evidence="2" type="ORF">AWRI4233_LOCUS6571</name>
</gene>
<organism evidence="2 3">
    <name type="scientific">Aureobasidium mustum</name>
    <dbReference type="NCBI Taxonomy" id="2773714"/>
    <lineage>
        <taxon>Eukaryota</taxon>
        <taxon>Fungi</taxon>
        <taxon>Dikarya</taxon>
        <taxon>Ascomycota</taxon>
        <taxon>Pezizomycotina</taxon>
        <taxon>Dothideomycetes</taxon>
        <taxon>Dothideomycetidae</taxon>
        <taxon>Dothideales</taxon>
        <taxon>Saccotheciaceae</taxon>
        <taxon>Aureobasidium</taxon>
    </lineage>
</organism>
<evidence type="ECO:0000256" key="1">
    <source>
        <dbReference type="SAM" id="Phobius"/>
    </source>
</evidence>
<dbReference type="EMBL" id="CAIJEO010000008">
    <property type="protein sequence ID" value="CAD0097747.1"/>
    <property type="molecule type" value="Genomic_DNA"/>
</dbReference>
<dbReference type="AlphaFoldDB" id="A0A9N8JZI9"/>
<keyword evidence="1" id="KW-0472">Membrane</keyword>
<dbReference type="Proteomes" id="UP000714618">
    <property type="component" value="Unassembled WGS sequence"/>
</dbReference>
<evidence type="ECO:0000313" key="3">
    <source>
        <dbReference type="Proteomes" id="UP000714618"/>
    </source>
</evidence>
<proteinExistence type="predicted"/>
<comment type="caution">
    <text evidence="2">The sequence shown here is derived from an EMBL/GenBank/DDBJ whole genome shotgun (WGS) entry which is preliminary data.</text>
</comment>
<sequence>MYARVEDASEGREGLTLPLASQKQRLTRRSLLGLQILLFIGAVTFFVMLYKSFALGAVVGCVGGAVASSKSSSDNHVPQYFQTKPEIFAGQHVHQFSLALILI</sequence>
<feature type="transmembrane region" description="Helical" evidence="1">
    <location>
        <begin position="31"/>
        <end position="50"/>
    </location>
</feature>
<protein>
    <submittedName>
        <fullName evidence="2">Uncharacterized protein</fullName>
    </submittedName>
</protein>